<name>A0AAV7HY05_COTGL</name>
<evidence type="ECO:0000256" key="2">
    <source>
        <dbReference type="SAM" id="Phobius"/>
    </source>
</evidence>
<accession>A0AAV7HY05</accession>
<gene>
    <name evidence="3" type="ORF">KQX54_003952</name>
</gene>
<feature type="transmembrane region" description="Helical" evidence="2">
    <location>
        <begin position="6"/>
        <end position="25"/>
    </location>
</feature>
<evidence type="ECO:0000313" key="4">
    <source>
        <dbReference type="Proteomes" id="UP000826195"/>
    </source>
</evidence>
<proteinExistence type="predicted"/>
<sequence>MFEEYIDLATFLLFLKDLFYSLIVLRFHKYNTSCGLEESPELLPPGGRSPGSSVASVSPGARRSLQGTGFPVHRWLTADMMGTMAGGIKIHEDRVALSKQIRLFIGTGTRVKGHWVTGGKRLQLPVIINHRPVRVNKPNHLFGDETQYSSLLKCLVINFRLDTPDYVGRVMVSQEGLLSLTPSVVLMVLATLWIITTTPTT</sequence>
<dbReference type="EMBL" id="JAHXZJ010002609">
    <property type="protein sequence ID" value="KAH0539318.1"/>
    <property type="molecule type" value="Genomic_DNA"/>
</dbReference>
<dbReference type="Proteomes" id="UP000826195">
    <property type="component" value="Unassembled WGS sequence"/>
</dbReference>
<evidence type="ECO:0000256" key="1">
    <source>
        <dbReference type="SAM" id="MobiDB-lite"/>
    </source>
</evidence>
<feature type="compositionally biased region" description="Low complexity" evidence="1">
    <location>
        <begin position="44"/>
        <end position="64"/>
    </location>
</feature>
<keyword evidence="2" id="KW-0812">Transmembrane</keyword>
<organism evidence="3 4">
    <name type="scientific">Cotesia glomerata</name>
    <name type="common">Lepidopteran parasitic wasp</name>
    <name type="synonym">Apanteles glomeratus</name>
    <dbReference type="NCBI Taxonomy" id="32391"/>
    <lineage>
        <taxon>Eukaryota</taxon>
        <taxon>Metazoa</taxon>
        <taxon>Ecdysozoa</taxon>
        <taxon>Arthropoda</taxon>
        <taxon>Hexapoda</taxon>
        <taxon>Insecta</taxon>
        <taxon>Pterygota</taxon>
        <taxon>Neoptera</taxon>
        <taxon>Endopterygota</taxon>
        <taxon>Hymenoptera</taxon>
        <taxon>Apocrita</taxon>
        <taxon>Ichneumonoidea</taxon>
        <taxon>Braconidae</taxon>
        <taxon>Microgastrinae</taxon>
        <taxon>Cotesia</taxon>
    </lineage>
</organism>
<protein>
    <submittedName>
        <fullName evidence="3">Uncharacterized protein</fullName>
    </submittedName>
</protein>
<feature type="transmembrane region" description="Helical" evidence="2">
    <location>
        <begin position="177"/>
        <end position="195"/>
    </location>
</feature>
<comment type="caution">
    <text evidence="3">The sequence shown here is derived from an EMBL/GenBank/DDBJ whole genome shotgun (WGS) entry which is preliminary data.</text>
</comment>
<keyword evidence="4" id="KW-1185">Reference proteome</keyword>
<keyword evidence="2" id="KW-0472">Membrane</keyword>
<reference evidence="3 4" key="1">
    <citation type="journal article" date="2021" name="J. Hered.">
        <title>A chromosome-level genome assembly of the parasitoid wasp, Cotesia glomerata (Hymenoptera: Braconidae).</title>
        <authorList>
            <person name="Pinto B.J."/>
            <person name="Weis J.J."/>
            <person name="Gamble T."/>
            <person name="Ode P.J."/>
            <person name="Paul R."/>
            <person name="Zaspel J.M."/>
        </authorList>
    </citation>
    <scope>NUCLEOTIDE SEQUENCE [LARGE SCALE GENOMIC DNA]</scope>
    <source>
        <strain evidence="3">CgM1</strain>
    </source>
</reference>
<evidence type="ECO:0000313" key="3">
    <source>
        <dbReference type="EMBL" id="KAH0539318.1"/>
    </source>
</evidence>
<dbReference type="AlphaFoldDB" id="A0AAV7HY05"/>
<feature type="region of interest" description="Disordered" evidence="1">
    <location>
        <begin position="40"/>
        <end position="65"/>
    </location>
</feature>
<keyword evidence="2" id="KW-1133">Transmembrane helix</keyword>